<gene>
    <name evidence="3" type="ORF">B0T14DRAFT_563821</name>
</gene>
<dbReference type="EMBL" id="JAULSU010000003">
    <property type="protein sequence ID" value="KAK0622363.1"/>
    <property type="molecule type" value="Genomic_DNA"/>
</dbReference>
<feature type="compositionally biased region" description="Low complexity" evidence="1">
    <location>
        <begin position="72"/>
        <end position="85"/>
    </location>
</feature>
<evidence type="ECO:0000256" key="2">
    <source>
        <dbReference type="SAM" id="SignalP"/>
    </source>
</evidence>
<sequence length="188" mass="20537">MFIPRTIPFLARLLSLSHIQARSPPSNREVKLAPLASLPSPDSLGLSHQTYDQVQEYAKDTTSPSETPLQYTNANPNSPTTAAPAKTEKLPLPTDHVYGAGYNSTIACLLHIQHTLHTTKGPSSKVVTRGLCKHVAVAFERVLGDRKCKRTVNMTNPEEPVAYTFLGWGTAHGNGDLIMGMRRRAVIP</sequence>
<feature type="region of interest" description="Disordered" evidence="1">
    <location>
        <begin position="56"/>
        <end position="87"/>
    </location>
</feature>
<accession>A0AA39WVG9</accession>
<evidence type="ECO:0000313" key="3">
    <source>
        <dbReference type="EMBL" id="KAK0622363.1"/>
    </source>
</evidence>
<dbReference type="AlphaFoldDB" id="A0AA39WVG9"/>
<dbReference type="Proteomes" id="UP001175000">
    <property type="component" value="Unassembled WGS sequence"/>
</dbReference>
<reference evidence="3" key="1">
    <citation type="submission" date="2023-06" db="EMBL/GenBank/DDBJ databases">
        <title>Genome-scale phylogeny and comparative genomics of the fungal order Sordariales.</title>
        <authorList>
            <consortium name="Lawrence Berkeley National Laboratory"/>
            <person name="Hensen N."/>
            <person name="Bonometti L."/>
            <person name="Westerberg I."/>
            <person name="Brannstrom I.O."/>
            <person name="Guillou S."/>
            <person name="Cros-Aarteil S."/>
            <person name="Calhoun S."/>
            <person name="Haridas S."/>
            <person name="Kuo A."/>
            <person name="Mondo S."/>
            <person name="Pangilinan J."/>
            <person name="Riley R."/>
            <person name="Labutti K."/>
            <person name="Andreopoulos B."/>
            <person name="Lipzen A."/>
            <person name="Chen C."/>
            <person name="Yanf M."/>
            <person name="Daum C."/>
            <person name="Ng V."/>
            <person name="Clum A."/>
            <person name="Steindorff A."/>
            <person name="Ohm R."/>
            <person name="Martin F."/>
            <person name="Silar P."/>
            <person name="Natvig D."/>
            <person name="Lalanne C."/>
            <person name="Gautier V."/>
            <person name="Ament-Velasquez S.L."/>
            <person name="Kruys A."/>
            <person name="Hutchinson M.I."/>
            <person name="Powell A.J."/>
            <person name="Barry K."/>
            <person name="Miller A.N."/>
            <person name="Grigoriev I.V."/>
            <person name="Debuchy R."/>
            <person name="Gladieux P."/>
            <person name="Thoren M.H."/>
            <person name="Johannesson H."/>
        </authorList>
    </citation>
    <scope>NUCLEOTIDE SEQUENCE</scope>
    <source>
        <strain evidence="3">CBS 606.72</strain>
    </source>
</reference>
<organism evidence="3 4">
    <name type="scientific">Immersiella caudata</name>
    <dbReference type="NCBI Taxonomy" id="314043"/>
    <lineage>
        <taxon>Eukaryota</taxon>
        <taxon>Fungi</taxon>
        <taxon>Dikarya</taxon>
        <taxon>Ascomycota</taxon>
        <taxon>Pezizomycotina</taxon>
        <taxon>Sordariomycetes</taxon>
        <taxon>Sordariomycetidae</taxon>
        <taxon>Sordariales</taxon>
        <taxon>Lasiosphaeriaceae</taxon>
        <taxon>Immersiella</taxon>
    </lineage>
</organism>
<proteinExistence type="predicted"/>
<feature type="compositionally biased region" description="Polar residues" evidence="1">
    <location>
        <begin position="60"/>
        <end position="71"/>
    </location>
</feature>
<evidence type="ECO:0000313" key="4">
    <source>
        <dbReference type="Proteomes" id="UP001175000"/>
    </source>
</evidence>
<feature type="signal peptide" evidence="2">
    <location>
        <begin position="1"/>
        <end position="21"/>
    </location>
</feature>
<evidence type="ECO:0000256" key="1">
    <source>
        <dbReference type="SAM" id="MobiDB-lite"/>
    </source>
</evidence>
<protein>
    <submittedName>
        <fullName evidence="3">Uncharacterized protein</fullName>
    </submittedName>
</protein>
<comment type="caution">
    <text evidence="3">The sequence shown here is derived from an EMBL/GenBank/DDBJ whole genome shotgun (WGS) entry which is preliminary data.</text>
</comment>
<name>A0AA39WVG9_9PEZI</name>
<keyword evidence="2" id="KW-0732">Signal</keyword>
<keyword evidence="4" id="KW-1185">Reference proteome</keyword>
<feature type="chain" id="PRO_5041458972" evidence="2">
    <location>
        <begin position="22"/>
        <end position="188"/>
    </location>
</feature>